<dbReference type="AlphaFoldDB" id="A0A0R1YQ04"/>
<evidence type="ECO:0000313" key="1">
    <source>
        <dbReference type="EMBL" id="KRM44439.1"/>
    </source>
</evidence>
<name>A0A0R1YQ04_9LACO</name>
<comment type="caution">
    <text evidence="1">The sequence shown here is derived from an EMBL/GenBank/DDBJ whole genome shotgun (WGS) entry which is preliminary data.</text>
</comment>
<sequence length="112" mass="13124">MMVNVKGGKTLKSHEVLTLIEEITRNDGTKYIEISNMVQNGRAELAAERGFIKQVRILQLNIPHSPHVAKYEQYVNENYTMPDENMDHFEEWRKTPEMQKEVDIILKENHIS</sequence>
<gene>
    <name evidence="1" type="ORF">FC51_GL001377</name>
</gene>
<accession>A0A0R1YQ04</accession>
<dbReference type="EMBL" id="AZGK01000028">
    <property type="protein sequence ID" value="KRM44439.1"/>
    <property type="molecule type" value="Genomic_DNA"/>
</dbReference>
<dbReference type="Proteomes" id="UP000051957">
    <property type="component" value="Unassembled WGS sequence"/>
</dbReference>
<protein>
    <submittedName>
        <fullName evidence="1">Uncharacterized protein</fullName>
    </submittedName>
</protein>
<dbReference type="PATRIC" id="fig|1423784.4.peg.1406"/>
<evidence type="ECO:0000313" key="2">
    <source>
        <dbReference type="Proteomes" id="UP000051957"/>
    </source>
</evidence>
<organism evidence="1 2">
    <name type="scientific">Lentilactobacillus parabuchneri DSM 5707 = NBRC 107865</name>
    <dbReference type="NCBI Taxonomy" id="1423784"/>
    <lineage>
        <taxon>Bacteria</taxon>
        <taxon>Bacillati</taxon>
        <taxon>Bacillota</taxon>
        <taxon>Bacilli</taxon>
        <taxon>Lactobacillales</taxon>
        <taxon>Lactobacillaceae</taxon>
        <taxon>Lentilactobacillus</taxon>
    </lineage>
</organism>
<reference evidence="1 2" key="1">
    <citation type="journal article" date="2015" name="Genome Announc.">
        <title>Expanding the biotechnology potential of lactobacilli through comparative genomics of 213 strains and associated genera.</title>
        <authorList>
            <person name="Sun Z."/>
            <person name="Harris H.M."/>
            <person name="McCann A."/>
            <person name="Guo C."/>
            <person name="Argimon S."/>
            <person name="Zhang W."/>
            <person name="Yang X."/>
            <person name="Jeffery I.B."/>
            <person name="Cooney J.C."/>
            <person name="Kagawa T.F."/>
            <person name="Liu W."/>
            <person name="Song Y."/>
            <person name="Salvetti E."/>
            <person name="Wrobel A."/>
            <person name="Rasinkangas P."/>
            <person name="Parkhill J."/>
            <person name="Rea M.C."/>
            <person name="O'Sullivan O."/>
            <person name="Ritari J."/>
            <person name="Douillard F.P."/>
            <person name="Paul Ross R."/>
            <person name="Yang R."/>
            <person name="Briner A.E."/>
            <person name="Felis G.E."/>
            <person name="de Vos W.M."/>
            <person name="Barrangou R."/>
            <person name="Klaenhammer T.R."/>
            <person name="Caufield P.W."/>
            <person name="Cui Y."/>
            <person name="Zhang H."/>
            <person name="O'Toole P.W."/>
        </authorList>
    </citation>
    <scope>NUCLEOTIDE SEQUENCE [LARGE SCALE GENOMIC DNA]</scope>
    <source>
        <strain evidence="1 2">DSM 5707</strain>
    </source>
</reference>
<proteinExistence type="predicted"/>